<feature type="transmembrane region" description="Helical" evidence="1">
    <location>
        <begin position="238"/>
        <end position="261"/>
    </location>
</feature>
<protein>
    <submittedName>
        <fullName evidence="3">DUF1206 domain-containing protein</fullName>
    </submittedName>
</protein>
<gene>
    <name evidence="3" type="ORF">GHK86_05455</name>
</gene>
<dbReference type="InterPro" id="IPR009597">
    <property type="entry name" value="DUF1206"/>
</dbReference>
<accession>A0ABW9QS88</accession>
<proteinExistence type="predicted"/>
<keyword evidence="4" id="KW-1185">Reference proteome</keyword>
<comment type="caution">
    <text evidence="3">The sequence shown here is derived from an EMBL/GenBank/DDBJ whole genome shotgun (WGS) entry which is preliminary data.</text>
</comment>
<name>A0ABW9QS88_9ACTN</name>
<keyword evidence="1" id="KW-0812">Transmembrane</keyword>
<feature type="domain" description="DUF1206" evidence="2">
    <location>
        <begin position="23"/>
        <end position="92"/>
    </location>
</feature>
<reference evidence="3 4" key="1">
    <citation type="submission" date="2019-11" db="EMBL/GenBank/DDBJ databases">
        <title>Acidiferrimicrobium australis gen. nov., sp. nov., an acidophilic and obligately heterotrophic, member of the Actinobacteria that catalyses dissimilatory oxido- reduction of iron isolated from metal-rich acidic water in Chile.</title>
        <authorList>
            <person name="Gonzalez D."/>
            <person name="Huber K."/>
            <person name="Hedrich S."/>
            <person name="Rojas-Villalobos C."/>
            <person name="Quatrini R."/>
            <person name="Dinamarca M.A."/>
            <person name="Schwarz A."/>
            <person name="Canales C."/>
            <person name="Nancucheo I."/>
        </authorList>
    </citation>
    <scope>NUCLEOTIDE SEQUENCE [LARGE SCALE GENOMIC DNA]</scope>
    <source>
        <strain evidence="3 4">USS-CCA1</strain>
    </source>
</reference>
<evidence type="ECO:0000256" key="1">
    <source>
        <dbReference type="SAM" id="Phobius"/>
    </source>
</evidence>
<dbReference type="EMBL" id="WJHE01000231">
    <property type="protein sequence ID" value="MST32172.1"/>
    <property type="molecule type" value="Genomic_DNA"/>
</dbReference>
<feature type="domain" description="DUF1206" evidence="2">
    <location>
        <begin position="197"/>
        <end position="266"/>
    </location>
</feature>
<sequence>MVQAPGREDDDEATRSLSVLGRLGLAGQTAFFAALTGLTVRIAALGGGSGHQADPHGALALVSRPVIGKVAIGIVALGFLLFGVTRVLGAVRDRDAPTGRRVATGLQGVFFALAVWVPASYLGGDGRAGSQQQQQRTTAELLHLPGGRGVVVALGLVVLVVCILQIRVALQRDFRDGLELAAAPRVVRRVVDVAGVVGIIARSVVFLPVGAFLIVSAVRADPGQSYGTDAEMLQLSGHPWGVAVLALVAAGLATFVVYSALETRYRQVLSAR</sequence>
<feature type="transmembrane region" description="Helical" evidence="1">
    <location>
        <begin position="101"/>
        <end position="119"/>
    </location>
</feature>
<evidence type="ECO:0000259" key="2">
    <source>
        <dbReference type="Pfam" id="PF06724"/>
    </source>
</evidence>
<feature type="transmembrane region" description="Helical" evidence="1">
    <location>
        <begin position="25"/>
        <end position="46"/>
    </location>
</feature>
<evidence type="ECO:0000313" key="4">
    <source>
        <dbReference type="Proteomes" id="UP000437736"/>
    </source>
</evidence>
<feature type="transmembrane region" description="Helical" evidence="1">
    <location>
        <begin position="66"/>
        <end position="89"/>
    </location>
</feature>
<dbReference type="Proteomes" id="UP000437736">
    <property type="component" value="Unassembled WGS sequence"/>
</dbReference>
<organism evidence="3 4">
    <name type="scientific">Acidiferrimicrobium australe</name>
    <dbReference type="NCBI Taxonomy" id="2664430"/>
    <lineage>
        <taxon>Bacteria</taxon>
        <taxon>Bacillati</taxon>
        <taxon>Actinomycetota</taxon>
        <taxon>Acidimicrobiia</taxon>
        <taxon>Acidimicrobiales</taxon>
        <taxon>Acidimicrobiaceae</taxon>
        <taxon>Acidiferrimicrobium</taxon>
    </lineage>
</organism>
<keyword evidence="1" id="KW-1133">Transmembrane helix</keyword>
<evidence type="ECO:0000313" key="3">
    <source>
        <dbReference type="EMBL" id="MST32172.1"/>
    </source>
</evidence>
<feature type="transmembrane region" description="Helical" evidence="1">
    <location>
        <begin position="190"/>
        <end position="218"/>
    </location>
</feature>
<feature type="transmembrane region" description="Helical" evidence="1">
    <location>
        <begin position="150"/>
        <end position="170"/>
    </location>
</feature>
<keyword evidence="1" id="KW-0472">Membrane</keyword>
<dbReference type="Pfam" id="PF06724">
    <property type="entry name" value="DUF1206"/>
    <property type="match status" value="2"/>
</dbReference>